<dbReference type="InParanoid" id="A0A672ZY97"/>
<reference evidence="2" key="2">
    <citation type="submission" date="2025-08" db="UniProtKB">
        <authorList>
            <consortium name="Ensembl"/>
        </authorList>
    </citation>
    <scope>IDENTIFICATION</scope>
</reference>
<evidence type="ECO:0000313" key="2">
    <source>
        <dbReference type="Ensembl" id="ENSSORP00005021452.1"/>
    </source>
</evidence>
<organism evidence="2 3">
    <name type="scientific">Sphaeramia orbicularis</name>
    <name type="common">orbiculate cardinalfish</name>
    <dbReference type="NCBI Taxonomy" id="375764"/>
    <lineage>
        <taxon>Eukaryota</taxon>
        <taxon>Metazoa</taxon>
        <taxon>Chordata</taxon>
        <taxon>Craniata</taxon>
        <taxon>Vertebrata</taxon>
        <taxon>Euteleostomi</taxon>
        <taxon>Actinopterygii</taxon>
        <taxon>Neopterygii</taxon>
        <taxon>Teleostei</taxon>
        <taxon>Neoteleostei</taxon>
        <taxon>Acanthomorphata</taxon>
        <taxon>Gobiaria</taxon>
        <taxon>Kurtiformes</taxon>
        <taxon>Apogonoidei</taxon>
        <taxon>Apogonidae</taxon>
        <taxon>Apogoninae</taxon>
        <taxon>Sphaeramia</taxon>
    </lineage>
</organism>
<keyword evidence="3" id="KW-1185">Reference proteome</keyword>
<sequence length="164" mass="18387">MQQNPLPNLQQLLQENLVGLKQFLNLSNLKERVYLYGRGSLGLGTLQEKVQGIPPAFLKPLIKKRVFENDTLKFYAEVFGLPSPEVKWFCNKTQLVAGDRVQMERDGDSISLIIRNVTKADQGEYICEAVNYVGEARSVALVVVVSQEVEIPCKTHLNLSINGI</sequence>
<dbReference type="Proteomes" id="UP000472271">
    <property type="component" value="Chromosome 21"/>
</dbReference>
<protein>
    <recommendedName>
        <fullName evidence="1">Ig-like domain-containing protein</fullName>
    </recommendedName>
</protein>
<dbReference type="AlphaFoldDB" id="A0A672ZY97"/>
<dbReference type="PROSITE" id="PS50835">
    <property type="entry name" value="IG_LIKE"/>
    <property type="match status" value="1"/>
</dbReference>
<evidence type="ECO:0000259" key="1">
    <source>
        <dbReference type="PROSITE" id="PS50835"/>
    </source>
</evidence>
<name>A0A672ZY97_9TELE</name>
<dbReference type="InterPro" id="IPR003598">
    <property type="entry name" value="Ig_sub2"/>
</dbReference>
<dbReference type="InterPro" id="IPR003599">
    <property type="entry name" value="Ig_sub"/>
</dbReference>
<dbReference type="PANTHER" id="PTHR47633">
    <property type="entry name" value="IMMUNOGLOBULIN"/>
    <property type="match status" value="1"/>
</dbReference>
<dbReference type="SMART" id="SM00409">
    <property type="entry name" value="IG"/>
    <property type="match status" value="1"/>
</dbReference>
<evidence type="ECO:0000313" key="3">
    <source>
        <dbReference type="Proteomes" id="UP000472271"/>
    </source>
</evidence>
<dbReference type="InterPro" id="IPR013783">
    <property type="entry name" value="Ig-like_fold"/>
</dbReference>
<proteinExistence type="predicted"/>
<feature type="domain" description="Ig-like" evidence="1">
    <location>
        <begin position="54"/>
        <end position="140"/>
    </location>
</feature>
<reference evidence="2" key="1">
    <citation type="submission" date="2019-06" db="EMBL/GenBank/DDBJ databases">
        <authorList>
            <consortium name="Wellcome Sanger Institute Data Sharing"/>
        </authorList>
    </citation>
    <scope>NUCLEOTIDE SEQUENCE [LARGE SCALE GENOMIC DNA]</scope>
</reference>
<dbReference type="Gene3D" id="2.60.40.10">
    <property type="entry name" value="Immunoglobulins"/>
    <property type="match status" value="1"/>
</dbReference>
<dbReference type="SMART" id="SM00408">
    <property type="entry name" value="IGc2"/>
    <property type="match status" value="1"/>
</dbReference>
<accession>A0A672ZY97</accession>
<reference evidence="2" key="3">
    <citation type="submission" date="2025-09" db="UniProtKB">
        <authorList>
            <consortium name="Ensembl"/>
        </authorList>
    </citation>
    <scope>IDENTIFICATION</scope>
</reference>
<dbReference type="PANTHER" id="PTHR47633:SF4">
    <property type="entry name" value="MYOPALLADIN ISOFORM X1"/>
    <property type="match status" value="1"/>
</dbReference>
<dbReference type="InterPro" id="IPR036179">
    <property type="entry name" value="Ig-like_dom_sf"/>
</dbReference>
<dbReference type="InterPro" id="IPR013098">
    <property type="entry name" value="Ig_I-set"/>
</dbReference>
<dbReference type="Pfam" id="PF07679">
    <property type="entry name" value="I-set"/>
    <property type="match status" value="1"/>
</dbReference>
<dbReference type="GO" id="GO:0005737">
    <property type="term" value="C:cytoplasm"/>
    <property type="evidence" value="ECO:0007669"/>
    <property type="project" value="UniProtKB-SubCell"/>
</dbReference>
<dbReference type="SUPFAM" id="SSF48726">
    <property type="entry name" value="Immunoglobulin"/>
    <property type="match status" value="1"/>
</dbReference>
<dbReference type="InterPro" id="IPR007110">
    <property type="entry name" value="Ig-like_dom"/>
</dbReference>
<dbReference type="Ensembl" id="ENSSORT00005022098.1">
    <property type="protein sequence ID" value="ENSSORP00005021452.1"/>
    <property type="gene ID" value="ENSSORG00005010496.1"/>
</dbReference>